<proteinExistence type="predicted"/>
<comment type="caution">
    <text evidence="1">The sequence shown here is derived from an EMBL/GenBank/DDBJ whole genome shotgun (WGS) entry which is preliminary data.</text>
</comment>
<reference evidence="2" key="3">
    <citation type="journal article" date="2018" name="Mol. Plant Microbe Interact.">
        <title>Genome sequence resources for the wheat stripe rust pathogen (Puccinia striiformis f. sp. tritici) and the barley stripe rust pathogen (Puccinia striiformis f. sp. hordei).</title>
        <authorList>
            <person name="Xia C."/>
            <person name="Wang M."/>
            <person name="Yin C."/>
            <person name="Cornejo O.E."/>
            <person name="Hulbert S.H."/>
            <person name="Chen X."/>
        </authorList>
    </citation>
    <scope>NUCLEOTIDE SEQUENCE [LARGE SCALE GENOMIC DNA]</scope>
    <source>
        <strain evidence="2">93TX-2</strain>
    </source>
</reference>
<name>A0A2S4UMC4_9BASI</name>
<dbReference type="EMBL" id="PKSM01000301">
    <property type="protein sequence ID" value="POV98381.1"/>
    <property type="molecule type" value="Genomic_DNA"/>
</dbReference>
<reference evidence="1 2" key="1">
    <citation type="submission" date="2017-12" db="EMBL/GenBank/DDBJ databases">
        <title>Gene loss provides genomic basis for host adaptation in cereal stripe rust fungi.</title>
        <authorList>
            <person name="Xia C."/>
        </authorList>
    </citation>
    <scope>NUCLEOTIDE SEQUENCE [LARGE SCALE GENOMIC DNA]</scope>
    <source>
        <strain evidence="1 2">93TX-2</strain>
    </source>
</reference>
<dbReference type="AlphaFoldDB" id="A0A2S4UMC4"/>
<reference evidence="2" key="2">
    <citation type="journal article" date="2018" name="BMC Genomics">
        <title>Genomic insights into host adaptation between the wheat stripe rust pathogen (Puccinia striiformis f. sp. tritici) and the barley stripe rust pathogen (Puccinia striiformis f. sp. hordei).</title>
        <authorList>
            <person name="Xia C."/>
            <person name="Wang M."/>
            <person name="Yin C."/>
            <person name="Cornejo O.E."/>
            <person name="Hulbert S.H."/>
            <person name="Chen X."/>
        </authorList>
    </citation>
    <scope>NUCLEOTIDE SEQUENCE [LARGE SCALE GENOMIC DNA]</scope>
    <source>
        <strain evidence="2">93TX-2</strain>
    </source>
</reference>
<keyword evidence="2" id="KW-1185">Reference proteome</keyword>
<protein>
    <submittedName>
        <fullName evidence="1">Uncharacterized protein</fullName>
    </submittedName>
</protein>
<dbReference type="Proteomes" id="UP000238274">
    <property type="component" value="Unassembled WGS sequence"/>
</dbReference>
<feature type="non-terminal residue" evidence="1">
    <location>
        <position position="227"/>
    </location>
</feature>
<sequence length="227" mass="25721">LDLPPHPAYLHLPSLLAPGQLDHHHQAAYPVNYPLPSGALPIHHIRKLASQQATRLPLSPMAKQEKGFKAALRAQPTIREALAPNLVTMNAAHPIILRDCRQQAEIVLLLSNFTFPPKKKTTIYPQNSSRLVVSARRPATIRVKFIEWYHTTIYLHQSSKITEIEQSTSTDIKNHTKAKSRNINRSFELPHLPSDDSQGTLWLHRWFLNQFAHNAAQDNRAIRSSTS</sequence>
<feature type="non-terminal residue" evidence="1">
    <location>
        <position position="1"/>
    </location>
</feature>
<evidence type="ECO:0000313" key="1">
    <source>
        <dbReference type="EMBL" id="POV98381.1"/>
    </source>
</evidence>
<organism evidence="1 2">
    <name type="scientific">Puccinia striiformis</name>
    <dbReference type="NCBI Taxonomy" id="27350"/>
    <lineage>
        <taxon>Eukaryota</taxon>
        <taxon>Fungi</taxon>
        <taxon>Dikarya</taxon>
        <taxon>Basidiomycota</taxon>
        <taxon>Pucciniomycotina</taxon>
        <taxon>Pucciniomycetes</taxon>
        <taxon>Pucciniales</taxon>
        <taxon>Pucciniaceae</taxon>
        <taxon>Puccinia</taxon>
    </lineage>
</organism>
<dbReference type="VEuPathDB" id="FungiDB:PSHT_14069"/>
<accession>A0A2S4UMC4</accession>
<dbReference type="VEuPathDB" id="FungiDB:PSTT_10441"/>
<evidence type="ECO:0000313" key="2">
    <source>
        <dbReference type="Proteomes" id="UP000238274"/>
    </source>
</evidence>
<gene>
    <name evidence="1" type="ORF">PSHT_14069</name>
</gene>